<gene>
    <name evidence="8" type="primary">Ccl4_0</name>
    <name evidence="8" type="ORF">EMBFUC_R01996</name>
</gene>
<reference evidence="8 9" key="1">
    <citation type="submission" date="2019-09" db="EMBL/GenBank/DDBJ databases">
        <title>Bird 10,000 Genomes (B10K) Project - Family phase.</title>
        <authorList>
            <person name="Zhang G."/>
        </authorList>
    </citation>
    <scope>NUCLEOTIDE SEQUENCE [LARGE SCALE GENOMIC DNA]</scope>
    <source>
        <strain evidence="8">B10K-DU-015-11</strain>
        <tissue evidence="8">Mixed tissue sample</tissue>
    </source>
</reference>
<feature type="domain" description="Chemokine interleukin-8-like" evidence="7">
    <location>
        <begin position="43"/>
        <end position="98"/>
    </location>
</feature>
<dbReference type="EMBL" id="VYZJ01000426">
    <property type="protein sequence ID" value="NWR19836.1"/>
    <property type="molecule type" value="Genomic_DNA"/>
</dbReference>
<dbReference type="GO" id="GO:0008009">
    <property type="term" value="F:chemokine activity"/>
    <property type="evidence" value="ECO:0007669"/>
    <property type="project" value="InterPro"/>
</dbReference>
<dbReference type="GO" id="GO:0048020">
    <property type="term" value="F:CCR chemokine receptor binding"/>
    <property type="evidence" value="ECO:0007669"/>
    <property type="project" value="TreeGrafter"/>
</dbReference>
<dbReference type="Gene3D" id="2.40.50.40">
    <property type="match status" value="1"/>
</dbReference>
<name>A0A7K4VBP7_9EMBE</name>
<protein>
    <submittedName>
        <fullName evidence="8">CCL4 protein</fullName>
    </submittedName>
</protein>
<dbReference type="SUPFAM" id="SSF54117">
    <property type="entry name" value="Interleukin 8-like chemokines"/>
    <property type="match status" value="1"/>
</dbReference>
<evidence type="ECO:0000256" key="1">
    <source>
        <dbReference type="ARBA" id="ARBA00004613"/>
    </source>
</evidence>
<comment type="subcellular location">
    <subcellularLocation>
        <location evidence="1">Secreted</location>
    </subcellularLocation>
</comment>
<accession>A0A7K4VBP7</accession>
<dbReference type="SMART" id="SM00199">
    <property type="entry name" value="SCY"/>
    <property type="match status" value="1"/>
</dbReference>
<dbReference type="Proteomes" id="UP000580681">
    <property type="component" value="Unassembled WGS sequence"/>
</dbReference>
<dbReference type="PANTHER" id="PTHR12015">
    <property type="entry name" value="SMALL INDUCIBLE CYTOKINE A"/>
    <property type="match status" value="1"/>
</dbReference>
<evidence type="ECO:0000256" key="5">
    <source>
        <dbReference type="ARBA" id="ARBA00022729"/>
    </source>
</evidence>
<dbReference type="GO" id="GO:0005615">
    <property type="term" value="C:extracellular space"/>
    <property type="evidence" value="ECO:0007669"/>
    <property type="project" value="UniProtKB-KW"/>
</dbReference>
<keyword evidence="4" id="KW-0964">Secreted</keyword>
<dbReference type="InterPro" id="IPR001811">
    <property type="entry name" value="Chemokine_IL8-like_dom"/>
</dbReference>
<dbReference type="GO" id="GO:0070098">
    <property type="term" value="P:chemokine-mediated signaling pathway"/>
    <property type="evidence" value="ECO:0007669"/>
    <property type="project" value="TreeGrafter"/>
</dbReference>
<evidence type="ECO:0000313" key="8">
    <source>
        <dbReference type="EMBL" id="NWR19836.1"/>
    </source>
</evidence>
<keyword evidence="5 6" id="KW-0732">Signal</keyword>
<dbReference type="InterPro" id="IPR036048">
    <property type="entry name" value="Interleukin_8-like_sf"/>
</dbReference>
<dbReference type="GO" id="GO:0006954">
    <property type="term" value="P:inflammatory response"/>
    <property type="evidence" value="ECO:0007669"/>
    <property type="project" value="TreeGrafter"/>
</dbReference>
<comment type="caution">
    <text evidence="8">The sequence shown here is derived from an EMBL/GenBank/DDBJ whole genome shotgun (WGS) entry which is preliminary data.</text>
</comment>
<dbReference type="GO" id="GO:0061844">
    <property type="term" value="P:antimicrobial humoral immune response mediated by antimicrobial peptide"/>
    <property type="evidence" value="ECO:0007669"/>
    <property type="project" value="TreeGrafter"/>
</dbReference>
<dbReference type="InterPro" id="IPR039809">
    <property type="entry name" value="Chemokine_b/g/d"/>
</dbReference>
<dbReference type="FunFam" id="2.40.50.40:FF:000002">
    <property type="entry name" value="C-C motif chemokine"/>
    <property type="match status" value="1"/>
</dbReference>
<feature type="signal peptide" evidence="6">
    <location>
        <begin position="1"/>
        <end position="20"/>
    </location>
</feature>
<evidence type="ECO:0000256" key="3">
    <source>
        <dbReference type="ARBA" id="ARBA00022514"/>
    </source>
</evidence>
<dbReference type="CDD" id="cd00272">
    <property type="entry name" value="Chemokine_CC"/>
    <property type="match status" value="1"/>
</dbReference>
<comment type="similarity">
    <text evidence="2">Belongs to the intercrine beta (chemokine CC) family.</text>
</comment>
<evidence type="ECO:0000313" key="9">
    <source>
        <dbReference type="Proteomes" id="UP000580681"/>
    </source>
</evidence>
<feature type="non-terminal residue" evidence="8">
    <location>
        <position position="101"/>
    </location>
</feature>
<dbReference type="AlphaFoldDB" id="A0A7K4VBP7"/>
<evidence type="ECO:0000256" key="6">
    <source>
        <dbReference type="SAM" id="SignalP"/>
    </source>
</evidence>
<evidence type="ECO:0000259" key="7">
    <source>
        <dbReference type="SMART" id="SM00199"/>
    </source>
</evidence>
<keyword evidence="3" id="KW-0202">Cytokine</keyword>
<evidence type="ECO:0000256" key="2">
    <source>
        <dbReference type="ARBA" id="ARBA00010868"/>
    </source>
</evidence>
<feature type="chain" id="PRO_5029705583" evidence="6">
    <location>
        <begin position="21"/>
        <end position="101"/>
    </location>
</feature>
<proteinExistence type="inferred from homology"/>
<dbReference type="Pfam" id="PF00048">
    <property type="entry name" value="IL8"/>
    <property type="match status" value="1"/>
</dbReference>
<evidence type="ECO:0000256" key="4">
    <source>
        <dbReference type="ARBA" id="ARBA00022525"/>
    </source>
</evidence>
<dbReference type="GO" id="GO:0030335">
    <property type="term" value="P:positive regulation of cell migration"/>
    <property type="evidence" value="ECO:0007669"/>
    <property type="project" value="TreeGrafter"/>
</dbReference>
<dbReference type="PANTHER" id="PTHR12015:SF183">
    <property type="entry name" value="C-C MOTIF CHEMOKINE 3"/>
    <property type="match status" value="1"/>
</dbReference>
<sequence>MKVSAAGLALLLISASFSQTFSVPGDSHCLPLPLLSGLEIPICCFTYSQRRLPWKLIQHHYSTSSSCPQPGIVFVTKEGHQVCANPENTWVRTYLRILEQN</sequence>
<feature type="non-terminal residue" evidence="8">
    <location>
        <position position="1"/>
    </location>
</feature>
<organism evidence="8 9">
    <name type="scientific">Emberiza fucata</name>
    <dbReference type="NCBI Taxonomy" id="337179"/>
    <lineage>
        <taxon>Eukaryota</taxon>
        <taxon>Metazoa</taxon>
        <taxon>Chordata</taxon>
        <taxon>Craniata</taxon>
        <taxon>Vertebrata</taxon>
        <taxon>Euteleostomi</taxon>
        <taxon>Archelosauria</taxon>
        <taxon>Archosauria</taxon>
        <taxon>Dinosauria</taxon>
        <taxon>Saurischia</taxon>
        <taxon>Theropoda</taxon>
        <taxon>Coelurosauria</taxon>
        <taxon>Aves</taxon>
        <taxon>Neognathae</taxon>
        <taxon>Neoaves</taxon>
        <taxon>Telluraves</taxon>
        <taxon>Australaves</taxon>
        <taxon>Passeriformes</taxon>
        <taxon>Passeroidea</taxon>
        <taxon>Fringillidae</taxon>
        <taxon>Emberizinae</taxon>
        <taxon>Emberizini</taxon>
        <taxon>Emberiza</taxon>
    </lineage>
</organism>
<keyword evidence="9" id="KW-1185">Reference proteome</keyword>